<organism evidence="2 3">
    <name type="scientific">Planococcus rifietoensis</name>
    <dbReference type="NCBI Taxonomy" id="200991"/>
    <lineage>
        <taxon>Bacteria</taxon>
        <taxon>Bacillati</taxon>
        <taxon>Bacillota</taxon>
        <taxon>Bacilli</taxon>
        <taxon>Bacillales</taxon>
        <taxon>Caryophanaceae</taxon>
        <taxon>Planococcus</taxon>
    </lineage>
</organism>
<keyword evidence="1" id="KW-0472">Membrane</keyword>
<dbReference type="EMBL" id="CP013659">
    <property type="protein sequence ID" value="ALS76363.1"/>
    <property type="molecule type" value="Genomic_DNA"/>
</dbReference>
<name>A0A0U2Z8Y3_9BACL</name>
<gene>
    <name evidence="2" type="ORF">AUC31_14675</name>
</gene>
<proteinExistence type="predicted"/>
<keyword evidence="1" id="KW-1133">Transmembrane helix</keyword>
<feature type="transmembrane region" description="Helical" evidence="1">
    <location>
        <begin position="36"/>
        <end position="55"/>
    </location>
</feature>
<protein>
    <submittedName>
        <fullName evidence="2">Uncharacterized protein</fullName>
    </submittedName>
</protein>
<evidence type="ECO:0000256" key="1">
    <source>
        <dbReference type="SAM" id="Phobius"/>
    </source>
</evidence>
<evidence type="ECO:0000313" key="3">
    <source>
        <dbReference type="Proteomes" id="UP000067683"/>
    </source>
</evidence>
<keyword evidence="3" id="KW-1185">Reference proteome</keyword>
<feature type="transmembrane region" description="Helical" evidence="1">
    <location>
        <begin position="12"/>
        <end position="30"/>
    </location>
</feature>
<dbReference type="STRING" id="200991.AUC31_14675"/>
<keyword evidence="1" id="KW-0812">Transmembrane</keyword>
<dbReference type="RefSeq" id="WP_058383065.1">
    <property type="nucleotide sequence ID" value="NZ_CP013659.2"/>
</dbReference>
<dbReference type="AlphaFoldDB" id="A0A0U2Z8Y3"/>
<sequence length="63" mass="7266">MREYLKENKAYHLSFLAAVIIGFIVAKVFTNGAADGLLLWVLGFFFAAELVKFIVWRIEQKEE</sequence>
<dbReference type="OrthoDB" id="2429138at2"/>
<reference evidence="2" key="1">
    <citation type="submission" date="2016-01" db="EMBL/GenBank/DDBJ databases">
        <title>Complete genome of Planococcus rifietoensis type strain M8.</title>
        <authorList>
            <person name="See-Too W.S."/>
        </authorList>
    </citation>
    <scope>NUCLEOTIDE SEQUENCE [LARGE SCALE GENOMIC DNA]</scope>
    <source>
        <strain evidence="2">M8</strain>
    </source>
</reference>
<dbReference type="KEGG" id="prt:AUC31_14675"/>
<accession>A0A0U2Z8Y3</accession>
<dbReference type="Proteomes" id="UP000067683">
    <property type="component" value="Chromosome"/>
</dbReference>
<evidence type="ECO:0000313" key="2">
    <source>
        <dbReference type="EMBL" id="ALS76363.1"/>
    </source>
</evidence>